<organism evidence="2 3">
    <name type="scientific">Niveibacterium microcysteis</name>
    <dbReference type="NCBI Taxonomy" id="2811415"/>
    <lineage>
        <taxon>Bacteria</taxon>
        <taxon>Pseudomonadati</taxon>
        <taxon>Pseudomonadota</taxon>
        <taxon>Betaproteobacteria</taxon>
        <taxon>Rhodocyclales</taxon>
        <taxon>Rhodocyclaceae</taxon>
        <taxon>Niveibacterium</taxon>
    </lineage>
</organism>
<dbReference type="Proteomes" id="UP000663570">
    <property type="component" value="Chromosome"/>
</dbReference>
<feature type="domain" description="Glycosyltransferase subfamily 4-like N-terminal" evidence="1">
    <location>
        <begin position="18"/>
        <end position="182"/>
    </location>
</feature>
<evidence type="ECO:0000313" key="2">
    <source>
        <dbReference type="EMBL" id="QSI77830.1"/>
    </source>
</evidence>
<dbReference type="CDD" id="cd03814">
    <property type="entry name" value="GT4-like"/>
    <property type="match status" value="1"/>
</dbReference>
<name>A0ABX7MBJ0_9RHOO</name>
<dbReference type="EMBL" id="CP071060">
    <property type="protein sequence ID" value="QSI77830.1"/>
    <property type="molecule type" value="Genomic_DNA"/>
</dbReference>
<dbReference type="SUPFAM" id="SSF53756">
    <property type="entry name" value="UDP-Glycosyltransferase/glycogen phosphorylase"/>
    <property type="match status" value="1"/>
</dbReference>
<dbReference type="Pfam" id="PF13439">
    <property type="entry name" value="Glyco_transf_4"/>
    <property type="match status" value="1"/>
</dbReference>
<dbReference type="Pfam" id="PF13692">
    <property type="entry name" value="Glyco_trans_1_4"/>
    <property type="match status" value="1"/>
</dbReference>
<dbReference type="InterPro" id="IPR028098">
    <property type="entry name" value="Glyco_trans_4-like_N"/>
</dbReference>
<dbReference type="PANTHER" id="PTHR45947:SF3">
    <property type="entry name" value="SULFOQUINOVOSYL TRANSFERASE SQD2"/>
    <property type="match status" value="1"/>
</dbReference>
<accession>A0ABX7MBJ0</accession>
<dbReference type="Gene3D" id="3.40.50.2000">
    <property type="entry name" value="Glycogen Phosphorylase B"/>
    <property type="match status" value="2"/>
</dbReference>
<proteinExistence type="predicted"/>
<protein>
    <submittedName>
        <fullName evidence="2">Glycosyltransferase family 1 protein</fullName>
    </submittedName>
</protein>
<keyword evidence="3" id="KW-1185">Reference proteome</keyword>
<sequence>MPAPLRIAVVTETHPPEVNGVAMTVQRLIHGMRGRGHRITVVRPRQQRRETPLADEWLVGGLPLPGYPGLRFGLPASGYLHRGWSIQRPDAVHVVTEGPLGWSAIQAARKLGIPISSGYHTNFDRYSRHYGAGVLKPAIARWLRHFHRSADATLVPTPELAGALGDQGIPGVRVVGRGVDTELYSPMRRDASLRARWGVAPDGLAVLYVGRLAPEKNLSLVEASFRHINAAMPNARMVWVGDGPARNSLARAHPDHHFAGARYGADLATHYASADLFLFPSLTETFGNVTVEAMASGLTVAAYNCAAAALLIRNGENGATVPEGDEAGFIAAAVRLAQDAELRATLGEAARRSVLPLAWEAVVADFEASLRETISRRASTKE</sequence>
<dbReference type="PANTHER" id="PTHR45947">
    <property type="entry name" value="SULFOQUINOVOSYL TRANSFERASE SQD2"/>
    <property type="match status" value="1"/>
</dbReference>
<reference evidence="2 3" key="1">
    <citation type="submission" date="2021-02" db="EMBL/GenBank/DDBJ databases">
        <title>Niveibacterium changnyeongensis HC41.</title>
        <authorList>
            <person name="Kang M."/>
        </authorList>
    </citation>
    <scope>NUCLEOTIDE SEQUENCE [LARGE SCALE GENOMIC DNA]</scope>
    <source>
        <strain evidence="2 3">HC41</strain>
    </source>
</reference>
<gene>
    <name evidence="2" type="ORF">JY500_04025</name>
</gene>
<evidence type="ECO:0000313" key="3">
    <source>
        <dbReference type="Proteomes" id="UP000663570"/>
    </source>
</evidence>
<dbReference type="RefSeq" id="WP_206255140.1">
    <property type="nucleotide sequence ID" value="NZ_CP071060.1"/>
</dbReference>
<evidence type="ECO:0000259" key="1">
    <source>
        <dbReference type="Pfam" id="PF13439"/>
    </source>
</evidence>
<dbReference type="InterPro" id="IPR050194">
    <property type="entry name" value="Glycosyltransferase_grp1"/>
</dbReference>